<dbReference type="GO" id="GO:0005743">
    <property type="term" value="C:mitochondrial inner membrane"/>
    <property type="evidence" value="ECO:0007669"/>
    <property type="project" value="UniProtKB-SubCell"/>
</dbReference>
<evidence type="ECO:0000256" key="3">
    <source>
        <dbReference type="ARBA" id="ARBA00010514"/>
    </source>
</evidence>
<comment type="subcellular location">
    <subcellularLocation>
        <location evidence="1">Mitochondrion inner membrane</location>
        <topology evidence="1">Single-pass membrane protein</topology>
    </subcellularLocation>
</comment>
<dbReference type="STRING" id="30069.A0A182XZ83"/>
<dbReference type="UniPathway" id="UPA00705"/>
<dbReference type="EnsemblMetazoa" id="ASTEI01519-RA">
    <property type="protein sequence ID" value="ASTEI01519-PA"/>
    <property type="gene ID" value="ASTEI01519"/>
</dbReference>
<dbReference type="CDD" id="cd00929">
    <property type="entry name" value="Cyt_c_Oxidase_VIIc"/>
    <property type="match status" value="1"/>
</dbReference>
<evidence type="ECO:0000256" key="2">
    <source>
        <dbReference type="ARBA" id="ARBA00004673"/>
    </source>
</evidence>
<keyword evidence="12" id="KW-1185">Reference proteome</keyword>
<proteinExistence type="inferred from homology"/>
<dbReference type="OMA" id="SIENKWR"/>
<evidence type="ECO:0000256" key="7">
    <source>
        <dbReference type="ARBA" id="ARBA00022989"/>
    </source>
</evidence>
<dbReference type="Gene3D" id="4.10.49.10">
    <property type="entry name" value="Cytochrome c oxidase subunit VIIc"/>
    <property type="match status" value="1"/>
</dbReference>
<keyword evidence="5" id="KW-0999">Mitochondrion inner membrane</keyword>
<dbReference type="VEuPathDB" id="VectorBase:ASTEI20_043587"/>
<evidence type="ECO:0008006" key="13">
    <source>
        <dbReference type="Google" id="ProtNLM"/>
    </source>
</evidence>
<keyword evidence="9 10" id="KW-0472">Membrane</keyword>
<dbReference type="Pfam" id="PF02935">
    <property type="entry name" value="COX7C"/>
    <property type="match status" value="1"/>
</dbReference>
<evidence type="ECO:0000256" key="6">
    <source>
        <dbReference type="ARBA" id="ARBA00022946"/>
    </source>
</evidence>
<sequence length="88" mass="9868">MSFFAVSSGNREKLSQRNTPKMFARAANVTRTGMTNLVRYSHSHGGIPGENLPFSLTNRYKLTAMFIVFFGSGLGAPFFILRHQLLKK</sequence>
<keyword evidence="4 10" id="KW-0812">Transmembrane</keyword>
<evidence type="ECO:0000256" key="1">
    <source>
        <dbReference type="ARBA" id="ARBA00004434"/>
    </source>
</evidence>
<dbReference type="SUPFAM" id="SSF81427">
    <property type="entry name" value="Mitochondrial cytochrome c oxidase subunit VIIc (aka VIIIa)"/>
    <property type="match status" value="1"/>
</dbReference>
<dbReference type="GO" id="GO:0045277">
    <property type="term" value="C:respiratory chain complex IV"/>
    <property type="evidence" value="ECO:0007669"/>
    <property type="project" value="InterPro"/>
</dbReference>
<evidence type="ECO:0000256" key="10">
    <source>
        <dbReference type="SAM" id="Phobius"/>
    </source>
</evidence>
<reference evidence="12" key="1">
    <citation type="journal article" date="2014" name="Genome Biol.">
        <title>Genome analysis of a major urban malaria vector mosquito, Anopheles stephensi.</title>
        <authorList>
            <person name="Jiang X."/>
            <person name="Peery A."/>
            <person name="Hall A.B."/>
            <person name="Sharma A."/>
            <person name="Chen X.G."/>
            <person name="Waterhouse R.M."/>
            <person name="Komissarov A."/>
            <person name="Riehle M.M."/>
            <person name="Shouche Y."/>
            <person name="Sharakhova M.V."/>
            <person name="Lawson D."/>
            <person name="Pakpour N."/>
            <person name="Arensburger P."/>
            <person name="Davidson V.L."/>
            <person name="Eiglmeier K."/>
            <person name="Emrich S."/>
            <person name="George P."/>
            <person name="Kennedy R.C."/>
            <person name="Mane S.P."/>
            <person name="Maslen G."/>
            <person name="Oringanje C."/>
            <person name="Qi Y."/>
            <person name="Settlage R."/>
            <person name="Tojo M."/>
            <person name="Tubio J.M."/>
            <person name="Unger M.F."/>
            <person name="Wang B."/>
            <person name="Vernick K.D."/>
            <person name="Ribeiro J.M."/>
            <person name="James A.A."/>
            <person name="Michel K."/>
            <person name="Riehle M.A."/>
            <person name="Luckhart S."/>
            <person name="Sharakhov I.V."/>
            <person name="Tu Z."/>
        </authorList>
    </citation>
    <scope>NUCLEOTIDE SEQUENCE [LARGE SCALE GENOMIC DNA]</scope>
    <source>
        <strain evidence="12">Indian</strain>
    </source>
</reference>
<keyword evidence="7 10" id="KW-1133">Transmembrane helix</keyword>
<dbReference type="PANTHER" id="PTHR13313">
    <property type="entry name" value="CYTOCHROME C OXIDASE SUBUNIT VIIC"/>
    <property type="match status" value="1"/>
</dbReference>
<name>A0A182XZ83_ANOST</name>
<evidence type="ECO:0000313" key="12">
    <source>
        <dbReference type="Proteomes" id="UP000076408"/>
    </source>
</evidence>
<keyword evidence="8" id="KW-0496">Mitochondrion</keyword>
<evidence type="ECO:0000256" key="4">
    <source>
        <dbReference type="ARBA" id="ARBA00022692"/>
    </source>
</evidence>
<dbReference type="Proteomes" id="UP000076408">
    <property type="component" value="Unassembled WGS sequence"/>
</dbReference>
<dbReference type="InterPro" id="IPR036636">
    <property type="entry name" value="COX7C/Cox8_sf"/>
</dbReference>
<comment type="pathway">
    <text evidence="2">Energy metabolism; oxidative phosphorylation.</text>
</comment>
<organism evidence="11 12">
    <name type="scientific">Anopheles stephensi</name>
    <name type="common">Indo-Pakistan malaria mosquito</name>
    <dbReference type="NCBI Taxonomy" id="30069"/>
    <lineage>
        <taxon>Eukaryota</taxon>
        <taxon>Metazoa</taxon>
        <taxon>Ecdysozoa</taxon>
        <taxon>Arthropoda</taxon>
        <taxon>Hexapoda</taxon>
        <taxon>Insecta</taxon>
        <taxon>Pterygota</taxon>
        <taxon>Neoptera</taxon>
        <taxon>Endopterygota</taxon>
        <taxon>Diptera</taxon>
        <taxon>Nematocera</taxon>
        <taxon>Culicoidea</taxon>
        <taxon>Culicidae</taxon>
        <taxon>Anophelinae</taxon>
        <taxon>Anopheles</taxon>
    </lineage>
</organism>
<dbReference type="InterPro" id="IPR004202">
    <property type="entry name" value="COX7C/Cox8"/>
</dbReference>
<keyword evidence="6" id="KW-0809">Transit peptide</keyword>
<evidence type="ECO:0000256" key="5">
    <source>
        <dbReference type="ARBA" id="ARBA00022792"/>
    </source>
</evidence>
<dbReference type="PANTHER" id="PTHR13313:SF0">
    <property type="entry name" value="CYTOCHROME C OXIDASE SUBUNIT 7C, MITOCHONDRIAL"/>
    <property type="match status" value="1"/>
</dbReference>
<dbReference type="AlphaFoldDB" id="A0A182XZ83"/>
<feature type="transmembrane region" description="Helical" evidence="10">
    <location>
        <begin position="62"/>
        <end position="81"/>
    </location>
</feature>
<evidence type="ECO:0000256" key="9">
    <source>
        <dbReference type="ARBA" id="ARBA00023136"/>
    </source>
</evidence>
<protein>
    <recommendedName>
        <fullName evidence="13">Cytochrome c oxidase polypeptide VIIc</fullName>
    </recommendedName>
</protein>
<evidence type="ECO:0000256" key="8">
    <source>
        <dbReference type="ARBA" id="ARBA00023128"/>
    </source>
</evidence>
<comment type="similarity">
    <text evidence="3">Belongs to the cytochrome c oxidase VIIc family.</text>
</comment>
<dbReference type="VEuPathDB" id="VectorBase:ASTE001773"/>
<reference evidence="11" key="2">
    <citation type="submission" date="2020-05" db="UniProtKB">
        <authorList>
            <consortium name="EnsemblMetazoa"/>
        </authorList>
    </citation>
    <scope>IDENTIFICATION</scope>
    <source>
        <strain evidence="11">Indian</strain>
    </source>
</reference>
<dbReference type="GO" id="GO:0006123">
    <property type="term" value="P:mitochondrial electron transport, cytochrome c to oxygen"/>
    <property type="evidence" value="ECO:0007669"/>
    <property type="project" value="InterPro"/>
</dbReference>
<dbReference type="VEuPathDB" id="VectorBase:ASTEI01519"/>
<evidence type="ECO:0000313" key="11">
    <source>
        <dbReference type="EnsemblMetazoa" id="ASTEI01519-PA"/>
    </source>
</evidence>
<accession>A0A182XZ83</accession>